<evidence type="ECO:0000313" key="5">
    <source>
        <dbReference type="Proteomes" id="UP000014500"/>
    </source>
</evidence>
<feature type="domain" description="DNA/RNA non-specific endonuclease/pyrophosphatase/phosphodiesterase" evidence="3">
    <location>
        <begin position="201"/>
        <end position="383"/>
    </location>
</feature>
<dbReference type="AlphaFoldDB" id="T1IR67"/>
<proteinExistence type="predicted"/>
<feature type="domain" description="ENPP1-3/EXOG-like endonuclease/phosphodiesterase" evidence="2">
    <location>
        <begin position="202"/>
        <end position="383"/>
    </location>
</feature>
<reference evidence="4" key="2">
    <citation type="submission" date="2015-02" db="UniProtKB">
        <authorList>
            <consortium name="EnsemblMetazoa"/>
        </authorList>
    </citation>
    <scope>IDENTIFICATION</scope>
</reference>
<name>T1IR67_STRMM</name>
<reference evidence="5" key="1">
    <citation type="submission" date="2011-05" db="EMBL/GenBank/DDBJ databases">
        <authorList>
            <person name="Richards S.R."/>
            <person name="Qu J."/>
            <person name="Jiang H."/>
            <person name="Jhangiani S.N."/>
            <person name="Agravi P."/>
            <person name="Goodspeed R."/>
            <person name="Gross S."/>
            <person name="Mandapat C."/>
            <person name="Jackson L."/>
            <person name="Mathew T."/>
            <person name="Pu L."/>
            <person name="Thornton R."/>
            <person name="Saada N."/>
            <person name="Wilczek-Boney K.B."/>
            <person name="Lee S."/>
            <person name="Kovar C."/>
            <person name="Wu Y."/>
            <person name="Scherer S.E."/>
            <person name="Worley K.C."/>
            <person name="Muzny D.M."/>
            <person name="Gibbs R."/>
        </authorList>
    </citation>
    <scope>NUCLEOTIDE SEQUENCE</scope>
    <source>
        <strain evidence="5">Brora</strain>
    </source>
</reference>
<dbReference type="Gene3D" id="3.40.570.10">
    <property type="entry name" value="Extracellular Endonuclease, subunit A"/>
    <property type="match status" value="1"/>
</dbReference>
<dbReference type="EnsemblMetazoa" id="SMAR003551-RA">
    <property type="protein sequence ID" value="SMAR003551-PA"/>
    <property type="gene ID" value="SMAR003551"/>
</dbReference>
<dbReference type="SMART" id="SM00892">
    <property type="entry name" value="Endonuclease_NS"/>
    <property type="match status" value="1"/>
</dbReference>
<dbReference type="SMART" id="SM00477">
    <property type="entry name" value="NUC"/>
    <property type="match status" value="1"/>
</dbReference>
<dbReference type="InterPro" id="IPR044929">
    <property type="entry name" value="DNA/RNA_non-sp_Endonuclease_sf"/>
</dbReference>
<feature type="region of interest" description="Disordered" evidence="1">
    <location>
        <begin position="33"/>
        <end position="157"/>
    </location>
</feature>
<protein>
    <submittedName>
        <fullName evidence="4">Uncharacterized protein</fullName>
    </submittedName>
</protein>
<accession>T1IR67</accession>
<evidence type="ECO:0000313" key="4">
    <source>
        <dbReference type="EnsemblMetazoa" id="SMAR003551-PA"/>
    </source>
</evidence>
<dbReference type="EMBL" id="JH431338">
    <property type="status" value="NOT_ANNOTATED_CDS"/>
    <property type="molecule type" value="Genomic_DNA"/>
</dbReference>
<dbReference type="Pfam" id="PF01223">
    <property type="entry name" value="Endonuclease_NS"/>
    <property type="match status" value="1"/>
</dbReference>
<dbReference type="InterPro" id="IPR001604">
    <property type="entry name" value="Endo_G_ENPP1-like_dom"/>
</dbReference>
<dbReference type="InterPro" id="IPR044925">
    <property type="entry name" value="His-Me_finger_sf"/>
</dbReference>
<keyword evidence="5" id="KW-1185">Reference proteome</keyword>
<dbReference type="InterPro" id="IPR020821">
    <property type="entry name" value="ENPP1-3/EXOG-like_nuc-like"/>
</dbReference>
<evidence type="ECO:0000259" key="3">
    <source>
        <dbReference type="SMART" id="SM00892"/>
    </source>
</evidence>
<dbReference type="GO" id="GO:0016787">
    <property type="term" value="F:hydrolase activity"/>
    <property type="evidence" value="ECO:0007669"/>
    <property type="project" value="InterPro"/>
</dbReference>
<evidence type="ECO:0000256" key="1">
    <source>
        <dbReference type="SAM" id="MobiDB-lite"/>
    </source>
</evidence>
<feature type="compositionally biased region" description="Basic and acidic residues" evidence="1">
    <location>
        <begin position="73"/>
        <end position="96"/>
    </location>
</feature>
<dbReference type="GO" id="GO:0003676">
    <property type="term" value="F:nucleic acid binding"/>
    <property type="evidence" value="ECO:0007669"/>
    <property type="project" value="InterPro"/>
</dbReference>
<organism evidence="4 5">
    <name type="scientific">Strigamia maritima</name>
    <name type="common">European centipede</name>
    <name type="synonym">Geophilus maritimus</name>
    <dbReference type="NCBI Taxonomy" id="126957"/>
    <lineage>
        <taxon>Eukaryota</taxon>
        <taxon>Metazoa</taxon>
        <taxon>Ecdysozoa</taxon>
        <taxon>Arthropoda</taxon>
        <taxon>Myriapoda</taxon>
        <taxon>Chilopoda</taxon>
        <taxon>Pleurostigmophora</taxon>
        <taxon>Geophilomorpha</taxon>
        <taxon>Linotaeniidae</taxon>
        <taxon>Strigamia</taxon>
    </lineage>
</organism>
<feature type="compositionally biased region" description="Acidic residues" evidence="1">
    <location>
        <begin position="101"/>
        <end position="153"/>
    </location>
</feature>
<dbReference type="HOGENOM" id="CLU_689508_0_0_1"/>
<evidence type="ECO:0000259" key="2">
    <source>
        <dbReference type="SMART" id="SM00477"/>
    </source>
</evidence>
<dbReference type="GO" id="GO:0046872">
    <property type="term" value="F:metal ion binding"/>
    <property type="evidence" value="ECO:0007669"/>
    <property type="project" value="InterPro"/>
</dbReference>
<dbReference type="PhylomeDB" id="T1IR67"/>
<sequence length="400" mass="46924">MLAATIAKMNAEYHKSPLDKWWDNNTQMSIQSDASYSKVNQNNKVQKDKVINRMSSDNEFEHYSEETTDDEDSHNNEDNHNDDESADNKNTNDDKLYTAVDDNDSEDDDSEDSEDINFEDDEYDENDNEYDKNDDEYDENDDQYDENDDDSNSDDFVNYGQDTAIAPVLPRILRNGCVYMDLPSIAYVLPHDGVATRSIVRYKDYVVYVDSRPKTSVWTEERITKKNWAQVEHRHLELNRFACRMPPDFKFGRPDNDKRATLVKLISHKLRKVNGQMVCACCAYSNFWKVFHQYIAFLLKLYEDVHVCSGVLQLNKEDVKTPSHYFKVLCCENEDDLTYRFECYKISNERMTSGTPELRKYLVSRKELEKLSGLRIFDHVRDNRIAQRETHILFFHPALG</sequence>
<dbReference type="Proteomes" id="UP000014500">
    <property type="component" value="Unassembled WGS sequence"/>
</dbReference>
<dbReference type="SUPFAM" id="SSF54060">
    <property type="entry name" value="His-Me finger endonucleases"/>
    <property type="match status" value="1"/>
</dbReference>